<sequence length="123" mass="14216">MSNPRLQAIKKKAKLELLSKDERLRRIRELKYKEDEILEMESDVRNSMVENRKKVLDLKRERDSGVKPLEYFDIVEDLGYTGIFLFEKEGALNGEMARNFAALQGHIEALEELDGVCGDALED</sequence>
<name>A0ABW1YJ23_9DEIO</name>
<comment type="caution">
    <text evidence="1">The sequence shown here is derived from an EMBL/GenBank/DDBJ whole genome shotgun (WGS) entry which is preliminary data.</text>
</comment>
<evidence type="ECO:0000313" key="2">
    <source>
        <dbReference type="Proteomes" id="UP001596297"/>
    </source>
</evidence>
<proteinExistence type="predicted"/>
<keyword evidence="2" id="KW-1185">Reference proteome</keyword>
<accession>A0ABW1YJ23</accession>
<gene>
    <name evidence="1" type="ORF">ACFP81_15000</name>
</gene>
<organism evidence="1 2">
    <name type="scientific">Deinococcus lacus</name>
    <dbReference type="NCBI Taxonomy" id="392561"/>
    <lineage>
        <taxon>Bacteria</taxon>
        <taxon>Thermotogati</taxon>
        <taxon>Deinococcota</taxon>
        <taxon>Deinococci</taxon>
        <taxon>Deinococcales</taxon>
        <taxon>Deinococcaceae</taxon>
        <taxon>Deinococcus</taxon>
    </lineage>
</organism>
<reference evidence="2" key="1">
    <citation type="journal article" date="2019" name="Int. J. Syst. Evol. Microbiol.">
        <title>The Global Catalogue of Microorganisms (GCM) 10K type strain sequencing project: providing services to taxonomists for standard genome sequencing and annotation.</title>
        <authorList>
            <consortium name="The Broad Institute Genomics Platform"/>
            <consortium name="The Broad Institute Genome Sequencing Center for Infectious Disease"/>
            <person name="Wu L."/>
            <person name="Ma J."/>
        </authorList>
    </citation>
    <scope>NUCLEOTIDE SEQUENCE [LARGE SCALE GENOMIC DNA]</scope>
    <source>
        <strain evidence="2">CGMCC 1.15772</strain>
    </source>
</reference>
<evidence type="ECO:0000313" key="1">
    <source>
        <dbReference type="EMBL" id="MFC6593192.1"/>
    </source>
</evidence>
<protein>
    <submittedName>
        <fullName evidence="1">Uncharacterized protein</fullName>
    </submittedName>
</protein>
<dbReference type="Proteomes" id="UP001596297">
    <property type="component" value="Unassembled WGS sequence"/>
</dbReference>
<dbReference type="EMBL" id="JBHSWD010000006">
    <property type="protein sequence ID" value="MFC6593192.1"/>
    <property type="molecule type" value="Genomic_DNA"/>
</dbReference>